<dbReference type="PANTHER" id="PTHR11362:SF82">
    <property type="entry name" value="PHOSPHATIDYLETHANOLAMINE-BINDING PROTEIN 4"/>
    <property type="match status" value="1"/>
</dbReference>
<protein>
    <recommendedName>
        <fullName evidence="5">Large ribosomal subunit protein mL38</fullName>
    </recommendedName>
</protein>
<dbReference type="EMBL" id="FJUW01000013">
    <property type="protein sequence ID" value="CZS97357.1"/>
    <property type="molecule type" value="Genomic_DNA"/>
</dbReference>
<dbReference type="FunFam" id="3.90.280.10:FF:000004">
    <property type="entry name" value="Mitochondrial large ribosomal subunit YmL35"/>
    <property type="match status" value="1"/>
</dbReference>
<dbReference type="InterPro" id="IPR036610">
    <property type="entry name" value="PEBP-like_sf"/>
</dbReference>
<comment type="subcellular location">
    <subcellularLocation>
        <location evidence="1">Mitochondrion</location>
    </subcellularLocation>
</comment>
<dbReference type="Proteomes" id="UP000178129">
    <property type="component" value="Unassembled WGS sequence"/>
</dbReference>
<dbReference type="InParanoid" id="A0A1E1KH48"/>
<evidence type="ECO:0000313" key="7">
    <source>
        <dbReference type="Proteomes" id="UP000178129"/>
    </source>
</evidence>
<dbReference type="Gene3D" id="1.20.58.1180">
    <property type="match status" value="1"/>
</dbReference>
<gene>
    <name evidence="6" type="ORF">RCO7_11608</name>
</gene>
<dbReference type="PANTHER" id="PTHR11362">
    <property type="entry name" value="PHOSPHATIDYLETHANOLAMINE-BINDING PROTEIN"/>
    <property type="match status" value="1"/>
</dbReference>
<reference evidence="7" key="1">
    <citation type="submission" date="2016-03" db="EMBL/GenBank/DDBJ databases">
        <authorList>
            <person name="Ploux O."/>
        </authorList>
    </citation>
    <scope>NUCLEOTIDE SEQUENCE [LARGE SCALE GENOMIC DNA]</scope>
    <source>
        <strain evidence="7">UK7</strain>
    </source>
</reference>
<evidence type="ECO:0000256" key="1">
    <source>
        <dbReference type="ARBA" id="ARBA00004173"/>
    </source>
</evidence>
<evidence type="ECO:0000256" key="3">
    <source>
        <dbReference type="ARBA" id="ARBA00037226"/>
    </source>
</evidence>
<comment type="function">
    <text evidence="3">Component of the mitochondrial ribosome (mitoribosome), a dedicated translation machinery responsible for the synthesis of mitochondrial genome-encoded proteins, including at least some of the essential transmembrane subunits of the mitochondrial respiratory chain. The mitoribosomes are attached to the mitochondrial inner membrane and translation products are cotranslationally integrated into the membrane.</text>
</comment>
<keyword evidence="7" id="KW-1185">Reference proteome</keyword>
<proteinExistence type="inferred from homology"/>
<evidence type="ECO:0000313" key="6">
    <source>
        <dbReference type="EMBL" id="CZS97357.1"/>
    </source>
</evidence>
<dbReference type="Gene3D" id="3.90.280.10">
    <property type="entry name" value="PEBP-like"/>
    <property type="match status" value="1"/>
</dbReference>
<sequence length="426" mass="48598">MSTCQKAARPLARCLKRSQASSHTTRFIRTFTSSSRTNEAVTEEAVPLKPSFDPATVTNPSHEKKLMKSGVLPIGSRRRRAALKNSDDIPFEQLPYQCFQEARKVLAADRAEKMKMIATERLRISKLVATDAANIKGGEETKERRLDSMRRHLEYLKIQADINDPLIKKRFEDGEGDMNKPIYRYLADKQWRKFPRLIIAQRIEQFGIVPDVLPHFEPTTEVKMAFRDRNVQPGEFIDSRVSEVPARLKVQVFDKGERLVTVAVIDSDVPLVDKDSFMSRCHYLATNIRISPTDTSLPLSHATESQLVLPWLPPFAQKGSPYHRYSVFVIQQKPGQTFNIADLKKTVHRDKFNLKSFVDKYQVTPIGMSIFRSIWDEGTAGVMSRAGIEGADIEFKRKKVIALKPKQKARGWEARHSGGKYLSLQR</sequence>
<evidence type="ECO:0000256" key="5">
    <source>
        <dbReference type="ARBA" id="ARBA00039444"/>
    </source>
</evidence>
<comment type="caution">
    <text evidence="6">The sequence shown here is derived from an EMBL/GenBank/DDBJ whole genome shotgun (WGS) entry which is preliminary data.</text>
</comment>
<keyword evidence="6" id="KW-0689">Ribosomal protein</keyword>
<keyword evidence="6" id="KW-0687">Ribonucleoprotein</keyword>
<dbReference type="FunFam" id="1.20.58.1180:FF:000001">
    <property type="entry name" value="Mitochondrial large ribosomal subunit YmL35"/>
    <property type="match status" value="1"/>
</dbReference>
<dbReference type="FunCoup" id="A0A1E1KH48">
    <property type="interactions" value="194"/>
</dbReference>
<dbReference type="GO" id="GO:0005739">
    <property type="term" value="C:mitochondrion"/>
    <property type="evidence" value="ECO:0007669"/>
    <property type="project" value="UniProtKB-SubCell"/>
</dbReference>
<keyword evidence="2" id="KW-0496">Mitochondrion</keyword>
<dbReference type="InterPro" id="IPR008914">
    <property type="entry name" value="PEBP"/>
</dbReference>
<dbReference type="STRING" id="914237.A0A1E1KH48"/>
<dbReference type="Pfam" id="PF01161">
    <property type="entry name" value="PBP"/>
    <property type="match status" value="1"/>
</dbReference>
<dbReference type="CDD" id="cd00866">
    <property type="entry name" value="PEBP_euk"/>
    <property type="match status" value="1"/>
</dbReference>
<dbReference type="SUPFAM" id="SSF49777">
    <property type="entry name" value="PEBP-like"/>
    <property type="match status" value="1"/>
</dbReference>
<name>A0A1E1KH48_9HELO</name>
<organism evidence="6 7">
    <name type="scientific">Rhynchosporium graminicola</name>
    <dbReference type="NCBI Taxonomy" id="2792576"/>
    <lineage>
        <taxon>Eukaryota</taxon>
        <taxon>Fungi</taxon>
        <taxon>Dikarya</taxon>
        <taxon>Ascomycota</taxon>
        <taxon>Pezizomycotina</taxon>
        <taxon>Leotiomycetes</taxon>
        <taxon>Helotiales</taxon>
        <taxon>Ploettnerulaceae</taxon>
        <taxon>Rhynchosporium</taxon>
    </lineage>
</organism>
<evidence type="ECO:0000256" key="4">
    <source>
        <dbReference type="ARBA" id="ARBA00038016"/>
    </source>
</evidence>
<evidence type="ECO:0000256" key="2">
    <source>
        <dbReference type="ARBA" id="ARBA00023128"/>
    </source>
</evidence>
<accession>A0A1E1KH48</accession>
<comment type="similarity">
    <text evidence="4">Belongs to the phosphatidylethanolamine-binding protein family. Mitochondrion-specific ribosomal protein mL38 subfamily.</text>
</comment>
<dbReference type="AlphaFoldDB" id="A0A1E1KH48"/>
<dbReference type="InterPro" id="IPR035810">
    <property type="entry name" value="PEBP_euk"/>
</dbReference>
<dbReference type="GO" id="GO:0005840">
    <property type="term" value="C:ribosome"/>
    <property type="evidence" value="ECO:0007669"/>
    <property type="project" value="UniProtKB-KW"/>
</dbReference>